<accession>A0A5C8I3Y8</accession>
<dbReference type="GO" id="GO:0046872">
    <property type="term" value="F:metal ion binding"/>
    <property type="evidence" value="ECO:0007669"/>
    <property type="project" value="InterPro"/>
</dbReference>
<dbReference type="InterPro" id="IPR015914">
    <property type="entry name" value="PAPs_N"/>
</dbReference>
<evidence type="ECO:0000313" key="6">
    <source>
        <dbReference type="Proteomes" id="UP000321034"/>
    </source>
</evidence>
<feature type="signal peptide" evidence="2">
    <location>
        <begin position="1"/>
        <end position="33"/>
    </location>
</feature>
<dbReference type="InterPro" id="IPR004843">
    <property type="entry name" value="Calcineurin-like_PHP"/>
</dbReference>
<dbReference type="Gene3D" id="3.60.21.10">
    <property type="match status" value="1"/>
</dbReference>
<evidence type="ECO:0000256" key="2">
    <source>
        <dbReference type="SAM" id="SignalP"/>
    </source>
</evidence>
<protein>
    <submittedName>
        <fullName evidence="5">Metallophosphoesterase family protein</fullName>
    </submittedName>
</protein>
<dbReference type="Pfam" id="PF16656">
    <property type="entry name" value="Pur_ac_phosph_N"/>
    <property type="match status" value="1"/>
</dbReference>
<dbReference type="InterPro" id="IPR008963">
    <property type="entry name" value="Purple_acid_Pase-like_N"/>
</dbReference>
<dbReference type="AlphaFoldDB" id="A0A5C8I3Y8"/>
<dbReference type="PANTHER" id="PTHR22953:SF153">
    <property type="entry name" value="PURPLE ACID PHOSPHATASE"/>
    <property type="match status" value="1"/>
</dbReference>
<name>A0A5C8I3Y8_9MICO</name>
<dbReference type="PANTHER" id="PTHR22953">
    <property type="entry name" value="ACID PHOSPHATASE RELATED"/>
    <property type="match status" value="1"/>
</dbReference>
<keyword evidence="6" id="KW-1185">Reference proteome</keyword>
<reference evidence="5 6" key="1">
    <citation type="submission" date="2019-08" db="EMBL/GenBank/DDBJ databases">
        <authorList>
            <person name="Dong K."/>
        </authorList>
    </citation>
    <scope>NUCLEOTIDE SEQUENCE [LARGE SCALE GENOMIC DNA]</scope>
    <source>
        <strain evidence="5 6">JCM14558</strain>
    </source>
</reference>
<dbReference type="SUPFAM" id="SSF56300">
    <property type="entry name" value="Metallo-dependent phosphatases"/>
    <property type="match status" value="1"/>
</dbReference>
<comment type="caution">
    <text evidence="5">The sequence shown here is derived from an EMBL/GenBank/DDBJ whole genome shotgun (WGS) entry which is preliminary data.</text>
</comment>
<evidence type="ECO:0000256" key="1">
    <source>
        <dbReference type="ARBA" id="ARBA00022729"/>
    </source>
</evidence>
<dbReference type="Proteomes" id="UP000321034">
    <property type="component" value="Unassembled WGS sequence"/>
</dbReference>
<evidence type="ECO:0000259" key="4">
    <source>
        <dbReference type="Pfam" id="PF16656"/>
    </source>
</evidence>
<feature type="domain" description="Purple acid phosphatase N-terminal" evidence="4">
    <location>
        <begin position="250"/>
        <end position="340"/>
    </location>
</feature>
<proteinExistence type="predicted"/>
<dbReference type="InterPro" id="IPR029052">
    <property type="entry name" value="Metallo-depent_PP-like"/>
</dbReference>
<dbReference type="EMBL" id="VRSV01000001">
    <property type="protein sequence ID" value="TXK12675.1"/>
    <property type="molecule type" value="Genomic_DNA"/>
</dbReference>
<evidence type="ECO:0000313" key="5">
    <source>
        <dbReference type="EMBL" id="TXK12675.1"/>
    </source>
</evidence>
<dbReference type="OrthoDB" id="9804511at2"/>
<dbReference type="Gene3D" id="2.60.40.380">
    <property type="entry name" value="Purple acid phosphatase-like, N-terminal"/>
    <property type="match status" value="1"/>
</dbReference>
<dbReference type="RefSeq" id="WP_147893387.1">
    <property type="nucleotide sequence ID" value="NZ_BAAANR010000001.1"/>
</dbReference>
<feature type="chain" id="PRO_5022814485" evidence="2">
    <location>
        <begin position="34"/>
        <end position="808"/>
    </location>
</feature>
<keyword evidence="1 2" id="KW-0732">Signal</keyword>
<dbReference type="GO" id="GO:0003993">
    <property type="term" value="F:acid phosphatase activity"/>
    <property type="evidence" value="ECO:0007669"/>
    <property type="project" value="InterPro"/>
</dbReference>
<dbReference type="Pfam" id="PF00149">
    <property type="entry name" value="Metallophos"/>
    <property type="match status" value="1"/>
</dbReference>
<sequence>MLENTPRTRSGRRTTRAAIAALGVASVIAGSFAATTVAATAADLPASVLDSTATWKYSENNTDPAAGSPDRLVWTKAGFDDSAWKNGTTAFGAKNGAATPNLGTNFPVATVLNQYIDPTATSKVDVPTFHFRSSFSVTADTLSQISGLSGSVRYDDGAQIFVNGVKVAGLSDDRVEAAPESQRNLMYAGSGSSDPITSTYTVPASVLTAGVNTIAVALYQDRATSSDIYLDMQKLAPVAKTSGAASISDIIMNVGADESSRNLTWYSSSDTAQVAQFAPSSQLVNGAFPAGATTVTATGGVTTSGEFNRKATLSGLAENTVYSYRVGAEGAWSATQSFVTRSFDGDFEFFFVGDPQIGASGNVANDRAGWIDTMNVAAQTYPDAEMIFSAGDQVDHAANETEYDAFHAPDQMRSLPVAVTNGNHDVGSKAYLQHNNIPNLDETSGAATSGSSSGGDYWFFYKDVLFVNINSNSRDYASHNAFMEKVVAEQGAKAKWKVLGFHHSIYSVAAHQNDSDIKDRRANMPAKISELGFDLVLQGHDHNYTRSYLVKNGELADKTEVKGASEVTAAEGEVLYVTANSASGSKYYQFDDRNAWYASVTNQENVRNYSVVDVTDGSLKITTLRSQANGTSAPVNSIVDEVTLTSEAKANEQQLQVTVPEGVPGEFSWNIDGTNSLVDLGTATEEGDHFGATGSINPIKVTDTRSGGPVWSVSAQVGDFRAGDATFSGKYLGWTPRVVEEGAGAVAGTKVASGFDGGDGLSTSATLGSAAVAHPRGTAKLGADLELKLPVDVTDGTYKATLTLTALS</sequence>
<gene>
    <name evidence="5" type="ORF">FVP77_04235</name>
</gene>
<dbReference type="InterPro" id="IPR039331">
    <property type="entry name" value="PAPs-like"/>
</dbReference>
<feature type="domain" description="Calcineurin-like phosphoesterase" evidence="3">
    <location>
        <begin position="351"/>
        <end position="544"/>
    </location>
</feature>
<evidence type="ECO:0000259" key="3">
    <source>
        <dbReference type="Pfam" id="PF00149"/>
    </source>
</evidence>
<organism evidence="5 6">
    <name type="scientific">Microbacterium hatanonis</name>
    <dbReference type="NCBI Taxonomy" id="404366"/>
    <lineage>
        <taxon>Bacteria</taxon>
        <taxon>Bacillati</taxon>
        <taxon>Actinomycetota</taxon>
        <taxon>Actinomycetes</taxon>
        <taxon>Micrococcales</taxon>
        <taxon>Microbacteriaceae</taxon>
        <taxon>Microbacterium</taxon>
    </lineage>
</organism>
<dbReference type="Gene3D" id="2.60.120.260">
    <property type="entry name" value="Galactose-binding domain-like"/>
    <property type="match status" value="1"/>
</dbReference>
<dbReference type="SUPFAM" id="SSF49363">
    <property type="entry name" value="Purple acid phosphatase, N-terminal domain"/>
    <property type="match status" value="1"/>
</dbReference>